<feature type="region of interest" description="Disordered" evidence="1">
    <location>
        <begin position="27"/>
        <end position="47"/>
    </location>
</feature>
<name>E9CWG9_COCPS</name>
<gene>
    <name evidence="2" type="ORF">CPSG_01802</name>
</gene>
<accession>E9CWG9</accession>
<reference evidence="3" key="2">
    <citation type="submission" date="2010-03" db="EMBL/GenBank/DDBJ databases">
        <title>The genome sequence of Coccidioides posadasii strain Silveira.</title>
        <authorList>
            <consortium name="The Broad Institute Genome Sequencing Center for Infectious Disease"/>
            <person name="Neafsey D."/>
            <person name="Orbach M."/>
            <person name="Henn M.R."/>
            <person name="Cole G.T."/>
            <person name="Galgiani J."/>
            <person name="Gardner M.J."/>
            <person name="Kirkland T.N."/>
            <person name="Taylor J.W."/>
            <person name="Young S.K."/>
            <person name="Zeng Q."/>
            <person name="Koehrsen M."/>
            <person name="Alvarado L."/>
            <person name="Berlin A."/>
            <person name="Borenstein D."/>
            <person name="Chapman S.B."/>
            <person name="Chen Z."/>
            <person name="Engels R."/>
            <person name="Freedman E."/>
            <person name="Gellesch M."/>
            <person name="Goldberg J."/>
            <person name="Griggs A."/>
            <person name="Gujja S."/>
            <person name="Heilman E."/>
            <person name="Heiman D."/>
            <person name="Howarth C."/>
            <person name="Jen D."/>
            <person name="Larson L."/>
            <person name="Mehta T."/>
            <person name="Neiman D."/>
            <person name="Park D."/>
            <person name="Pearson M."/>
            <person name="Richards J."/>
            <person name="Roberts A."/>
            <person name="Saif S."/>
            <person name="Shea T."/>
            <person name="Shenoy N."/>
            <person name="Sisk P."/>
            <person name="Stolte C."/>
            <person name="Sykes S."/>
            <person name="Walk T."/>
            <person name="White J."/>
            <person name="Yandava C."/>
            <person name="Haas B."/>
            <person name="Nusbaum C."/>
            <person name="Birren B."/>
        </authorList>
    </citation>
    <scope>NUCLEOTIDE SEQUENCE [LARGE SCALE GENOMIC DNA]</scope>
    <source>
        <strain evidence="3">RMSCC 757 / Silveira</strain>
    </source>
</reference>
<dbReference type="HOGENOM" id="CLU_1796301_0_0_1"/>
<evidence type="ECO:0000313" key="3">
    <source>
        <dbReference type="Proteomes" id="UP000002497"/>
    </source>
</evidence>
<dbReference type="EMBL" id="GL636487">
    <property type="protein sequence ID" value="EFW21645.1"/>
    <property type="molecule type" value="Genomic_DNA"/>
</dbReference>
<dbReference type="VEuPathDB" id="FungiDB:CPSG_01802"/>
<protein>
    <submittedName>
        <fullName evidence="2">Uncharacterized protein</fullName>
    </submittedName>
</protein>
<dbReference type="Proteomes" id="UP000002497">
    <property type="component" value="Unassembled WGS sequence"/>
</dbReference>
<reference evidence="3" key="1">
    <citation type="journal article" date="2010" name="Genome Res.">
        <title>Population genomic sequencing of Coccidioides fungi reveals recent hybridization and transposon control.</title>
        <authorList>
            <person name="Neafsey D.E."/>
            <person name="Barker B.M."/>
            <person name="Sharpton T.J."/>
            <person name="Stajich J.E."/>
            <person name="Park D.J."/>
            <person name="Whiston E."/>
            <person name="Hung C.-Y."/>
            <person name="McMahan C."/>
            <person name="White J."/>
            <person name="Sykes S."/>
            <person name="Heiman D."/>
            <person name="Young S."/>
            <person name="Zeng Q."/>
            <person name="Abouelleil A."/>
            <person name="Aftuck L."/>
            <person name="Bessette D."/>
            <person name="Brown A."/>
            <person name="FitzGerald M."/>
            <person name="Lui A."/>
            <person name="Macdonald J.P."/>
            <person name="Priest M."/>
            <person name="Orbach M.J."/>
            <person name="Galgiani J.N."/>
            <person name="Kirkland T.N."/>
            <person name="Cole G.T."/>
            <person name="Birren B.W."/>
            <person name="Henn M.R."/>
            <person name="Taylor J.W."/>
            <person name="Rounsley S.D."/>
        </authorList>
    </citation>
    <scope>NUCLEOTIDE SEQUENCE [LARGE SCALE GENOMIC DNA]</scope>
    <source>
        <strain evidence="3">RMSCC 757 / Silveira</strain>
    </source>
</reference>
<organism evidence="3">
    <name type="scientific">Coccidioides posadasii (strain RMSCC 757 / Silveira)</name>
    <name type="common">Valley fever fungus</name>
    <dbReference type="NCBI Taxonomy" id="443226"/>
    <lineage>
        <taxon>Eukaryota</taxon>
        <taxon>Fungi</taxon>
        <taxon>Dikarya</taxon>
        <taxon>Ascomycota</taxon>
        <taxon>Pezizomycotina</taxon>
        <taxon>Eurotiomycetes</taxon>
        <taxon>Eurotiomycetidae</taxon>
        <taxon>Onygenales</taxon>
        <taxon>Onygenaceae</taxon>
        <taxon>Coccidioides</taxon>
    </lineage>
</organism>
<proteinExistence type="predicted"/>
<dbReference type="AlphaFoldDB" id="E9CWG9"/>
<evidence type="ECO:0000256" key="1">
    <source>
        <dbReference type="SAM" id="MobiDB-lite"/>
    </source>
</evidence>
<keyword evidence="3" id="KW-1185">Reference proteome</keyword>
<sequence length="144" mass="16057">MPPDCLVVFFSPLRPFVRAGNGGDDIPTTLPVSSDQRAAPPAPSSANPARLALTPVRLRNVCFRPRGVGFSCFTGVTCYFKIWRVGSPTVSTQHWECLRHRRIRYIRSTPYPSSIQDGGWRCSRARTPTERSGYRAYNPLQACA</sequence>
<evidence type="ECO:0000313" key="2">
    <source>
        <dbReference type="EMBL" id="EFW21645.1"/>
    </source>
</evidence>